<name>A0A0A9BY04_ARUDO</name>
<dbReference type="AlphaFoldDB" id="A0A0A9BY04"/>
<dbReference type="EMBL" id="GBRH01233778">
    <property type="protein sequence ID" value="JAD64117.1"/>
    <property type="molecule type" value="Transcribed_RNA"/>
</dbReference>
<reference evidence="1" key="2">
    <citation type="journal article" date="2015" name="Data Brief">
        <title>Shoot transcriptome of the giant reed, Arundo donax.</title>
        <authorList>
            <person name="Barrero R.A."/>
            <person name="Guerrero F.D."/>
            <person name="Moolhuijzen P."/>
            <person name="Goolsby J.A."/>
            <person name="Tidwell J."/>
            <person name="Bellgard S.E."/>
            <person name="Bellgard M.I."/>
        </authorList>
    </citation>
    <scope>NUCLEOTIDE SEQUENCE</scope>
    <source>
        <tissue evidence="1">Shoot tissue taken approximately 20 cm above the soil surface</tissue>
    </source>
</reference>
<organism evidence="1">
    <name type="scientific">Arundo donax</name>
    <name type="common">Giant reed</name>
    <name type="synonym">Donax arundinaceus</name>
    <dbReference type="NCBI Taxonomy" id="35708"/>
    <lineage>
        <taxon>Eukaryota</taxon>
        <taxon>Viridiplantae</taxon>
        <taxon>Streptophyta</taxon>
        <taxon>Embryophyta</taxon>
        <taxon>Tracheophyta</taxon>
        <taxon>Spermatophyta</taxon>
        <taxon>Magnoliopsida</taxon>
        <taxon>Liliopsida</taxon>
        <taxon>Poales</taxon>
        <taxon>Poaceae</taxon>
        <taxon>PACMAD clade</taxon>
        <taxon>Arundinoideae</taxon>
        <taxon>Arundineae</taxon>
        <taxon>Arundo</taxon>
    </lineage>
</organism>
<accession>A0A0A9BY04</accession>
<evidence type="ECO:0000313" key="1">
    <source>
        <dbReference type="EMBL" id="JAD64117.1"/>
    </source>
</evidence>
<protein>
    <submittedName>
        <fullName evidence="1">Uncharacterized protein</fullName>
    </submittedName>
</protein>
<reference evidence="1" key="1">
    <citation type="submission" date="2014-09" db="EMBL/GenBank/DDBJ databases">
        <authorList>
            <person name="Magalhaes I.L.F."/>
            <person name="Oliveira U."/>
            <person name="Santos F.R."/>
            <person name="Vidigal T.H.D.A."/>
            <person name="Brescovit A.D."/>
            <person name="Santos A.J."/>
        </authorList>
    </citation>
    <scope>NUCLEOTIDE SEQUENCE</scope>
    <source>
        <tissue evidence="1">Shoot tissue taken approximately 20 cm above the soil surface</tissue>
    </source>
</reference>
<sequence length="38" mass="4312">MKCVLFRLSQNCLNYASGLFATRLIWKGLRILDPIIGS</sequence>
<proteinExistence type="predicted"/>